<name>A0A0D3JWS5_EMIH1</name>
<dbReference type="PANTHER" id="PTHR34575">
    <property type="entry name" value="PROTEIN PAM68, CHLOROPLASTIC"/>
    <property type="match status" value="1"/>
</dbReference>
<dbReference type="KEGG" id="ehx:EMIHUDRAFT_443108"/>
<dbReference type="EnsemblProtists" id="EOD41205">
    <property type="protein sequence ID" value="EOD41205"/>
    <property type="gene ID" value="EMIHUDRAFT_433277"/>
</dbReference>
<proteinExistence type="predicted"/>
<dbReference type="eggNOG" id="ENOG502RXKE">
    <property type="taxonomic scope" value="Eukaryota"/>
</dbReference>
<dbReference type="Proteomes" id="UP000013827">
    <property type="component" value="Unassembled WGS sequence"/>
</dbReference>
<reference evidence="4" key="1">
    <citation type="journal article" date="2013" name="Nature">
        <title>Pan genome of the phytoplankton Emiliania underpins its global distribution.</title>
        <authorList>
            <person name="Read B.A."/>
            <person name="Kegel J."/>
            <person name="Klute M.J."/>
            <person name="Kuo A."/>
            <person name="Lefebvre S.C."/>
            <person name="Maumus F."/>
            <person name="Mayer C."/>
            <person name="Miller J."/>
            <person name="Monier A."/>
            <person name="Salamov A."/>
            <person name="Young J."/>
            <person name="Aguilar M."/>
            <person name="Claverie J.M."/>
            <person name="Frickenhaus S."/>
            <person name="Gonzalez K."/>
            <person name="Herman E.K."/>
            <person name="Lin Y.C."/>
            <person name="Napier J."/>
            <person name="Ogata H."/>
            <person name="Sarno A.F."/>
            <person name="Shmutz J."/>
            <person name="Schroeder D."/>
            <person name="de Vargas C."/>
            <person name="Verret F."/>
            <person name="von Dassow P."/>
            <person name="Valentin K."/>
            <person name="Van de Peer Y."/>
            <person name="Wheeler G."/>
            <person name="Dacks J.B."/>
            <person name="Delwiche C.F."/>
            <person name="Dyhrman S.T."/>
            <person name="Glockner G."/>
            <person name="John U."/>
            <person name="Richards T."/>
            <person name="Worden A.Z."/>
            <person name="Zhang X."/>
            <person name="Grigoriev I.V."/>
            <person name="Allen A.E."/>
            <person name="Bidle K."/>
            <person name="Borodovsky M."/>
            <person name="Bowler C."/>
            <person name="Brownlee C."/>
            <person name="Cock J.M."/>
            <person name="Elias M."/>
            <person name="Gladyshev V.N."/>
            <person name="Groth M."/>
            <person name="Guda C."/>
            <person name="Hadaegh A."/>
            <person name="Iglesias-Rodriguez M.D."/>
            <person name="Jenkins J."/>
            <person name="Jones B.M."/>
            <person name="Lawson T."/>
            <person name="Leese F."/>
            <person name="Lindquist E."/>
            <person name="Lobanov A."/>
            <person name="Lomsadze A."/>
            <person name="Malik S.B."/>
            <person name="Marsh M.E."/>
            <person name="Mackinder L."/>
            <person name="Mock T."/>
            <person name="Mueller-Roeber B."/>
            <person name="Pagarete A."/>
            <person name="Parker M."/>
            <person name="Probert I."/>
            <person name="Quesneville H."/>
            <person name="Raines C."/>
            <person name="Rensing S.A."/>
            <person name="Riano-Pachon D.M."/>
            <person name="Richier S."/>
            <person name="Rokitta S."/>
            <person name="Shiraiwa Y."/>
            <person name="Soanes D.M."/>
            <person name="van der Giezen M."/>
            <person name="Wahlund T.M."/>
            <person name="Williams B."/>
            <person name="Wilson W."/>
            <person name="Wolfe G."/>
            <person name="Wurch L.L."/>
        </authorList>
    </citation>
    <scope>NUCLEOTIDE SEQUENCE</scope>
</reference>
<dbReference type="HOGENOM" id="CLU_1067235_0_0_1"/>
<evidence type="ECO:0000256" key="1">
    <source>
        <dbReference type="SAM" id="MobiDB-lite"/>
    </source>
</evidence>
<feature type="transmembrane region" description="Helical" evidence="2">
    <location>
        <begin position="164"/>
        <end position="185"/>
    </location>
</feature>
<evidence type="ECO:0000313" key="3">
    <source>
        <dbReference type="EnsemblProtists" id="EOD27960"/>
    </source>
</evidence>
<dbReference type="EnsemblProtists" id="EOD27960">
    <property type="protein sequence ID" value="EOD27960"/>
    <property type="gene ID" value="EMIHUDRAFT_443108"/>
</dbReference>
<keyword evidence="2" id="KW-1133">Transmembrane helix</keyword>
<dbReference type="STRING" id="2903.R1FQ09"/>
<reference evidence="3" key="2">
    <citation type="submission" date="2024-10" db="UniProtKB">
        <authorList>
            <consortium name="EnsemblProtists"/>
        </authorList>
    </citation>
    <scope>IDENTIFICATION</scope>
</reference>
<dbReference type="GeneID" id="17273506"/>
<evidence type="ECO:0000313" key="4">
    <source>
        <dbReference type="Proteomes" id="UP000013827"/>
    </source>
</evidence>
<dbReference type="PaxDb" id="2903-EOD27960"/>
<dbReference type="RefSeq" id="XP_005780389.1">
    <property type="nucleotide sequence ID" value="XM_005780332.1"/>
</dbReference>
<accession>A0A0D3JWS5</accession>
<evidence type="ECO:0000256" key="2">
    <source>
        <dbReference type="SAM" id="Phobius"/>
    </source>
</evidence>
<dbReference type="RefSeq" id="XP_005793634.1">
    <property type="nucleotide sequence ID" value="XM_005793577.1"/>
</dbReference>
<dbReference type="AlphaFoldDB" id="A0A0D3JWS5"/>
<feature type="region of interest" description="Disordered" evidence="1">
    <location>
        <begin position="29"/>
        <end position="52"/>
    </location>
</feature>
<keyword evidence="2" id="KW-0472">Membrane</keyword>
<sequence length="261" mass="27276">MLVAILATATGYYARAPARPAVDVRMAAKRGGGGKGFASKQQASAEGAQGGGSLLDAAGGQSAISEAEAAAARGRSALEAMRQAAGADPDEARRGRAALRQTAYTAEEMSPVDPSAGVMPEVVSNRMLSRVVPFAGLPVFGSFLVFVGAYYANTQLDLDVPPQVIAYATQACFALSFAGITWGVLSTSWDEETEGSLLGTEQVGRNVAMMRDGMARGRAAAEEENAEIEAADDGVLMSREMLERDKARRARKSDSKLPPIV</sequence>
<dbReference type="KEGG" id="ehx:EMIHUDRAFT_433277"/>
<dbReference type="InterPro" id="IPR021855">
    <property type="entry name" value="PAM68-like"/>
</dbReference>
<dbReference type="Pfam" id="PF11947">
    <property type="entry name" value="DUF3464"/>
    <property type="match status" value="1"/>
</dbReference>
<organism evidence="3 4">
    <name type="scientific">Emiliania huxleyi (strain CCMP1516)</name>
    <dbReference type="NCBI Taxonomy" id="280463"/>
    <lineage>
        <taxon>Eukaryota</taxon>
        <taxon>Haptista</taxon>
        <taxon>Haptophyta</taxon>
        <taxon>Prymnesiophyceae</taxon>
        <taxon>Isochrysidales</taxon>
        <taxon>Noelaerhabdaceae</taxon>
        <taxon>Emiliania</taxon>
    </lineage>
</organism>
<protein>
    <submittedName>
        <fullName evidence="3">Uncharacterized protein</fullName>
    </submittedName>
</protein>
<feature type="compositionally biased region" description="Low complexity" evidence="1">
    <location>
        <begin position="37"/>
        <end position="47"/>
    </location>
</feature>
<keyword evidence="2" id="KW-0812">Transmembrane</keyword>
<dbReference type="GeneID" id="17286475"/>
<dbReference type="PANTHER" id="PTHR34575:SF1">
    <property type="entry name" value="PROTEIN PAM68, CHLOROPLASTIC"/>
    <property type="match status" value="1"/>
</dbReference>
<dbReference type="OMA" id="IVANRMG"/>
<feature type="transmembrane region" description="Helical" evidence="2">
    <location>
        <begin position="131"/>
        <end position="152"/>
    </location>
</feature>
<keyword evidence="4" id="KW-1185">Reference proteome</keyword>